<evidence type="ECO:0000313" key="6">
    <source>
        <dbReference type="EMBL" id="STZ61388.1"/>
    </source>
</evidence>
<protein>
    <submittedName>
        <fullName evidence="6">2-polyprenyl-6-methoxyphenol hydroxylase-like oxidoreductase</fullName>
        <ecNumber evidence="6">1.14.13.114</ecNumber>
    </submittedName>
</protein>
<dbReference type="PANTHER" id="PTHR46496">
    <property type="match status" value="1"/>
</dbReference>
<feature type="domain" description="FAD-binding" evidence="5">
    <location>
        <begin position="34"/>
        <end position="334"/>
    </location>
</feature>
<comment type="cofactor">
    <cofactor evidence="1">
        <name>FAD</name>
        <dbReference type="ChEBI" id="CHEBI:57692"/>
    </cofactor>
</comment>
<evidence type="ECO:0000256" key="3">
    <source>
        <dbReference type="ARBA" id="ARBA00022827"/>
    </source>
</evidence>
<accession>A0A378TKQ6</accession>
<dbReference type="Proteomes" id="UP000254978">
    <property type="component" value="Unassembled WGS sequence"/>
</dbReference>
<keyword evidence="3" id="KW-0274">FAD</keyword>
<keyword evidence="2" id="KW-0285">Flavoprotein</keyword>
<dbReference type="GO" id="GO:0071949">
    <property type="term" value="F:FAD binding"/>
    <property type="evidence" value="ECO:0007669"/>
    <property type="project" value="InterPro"/>
</dbReference>
<evidence type="ECO:0000256" key="4">
    <source>
        <dbReference type="ARBA" id="ARBA00023002"/>
    </source>
</evidence>
<dbReference type="PRINTS" id="PR00420">
    <property type="entry name" value="RNGMNOXGNASE"/>
</dbReference>
<dbReference type="AlphaFoldDB" id="A0A378TKQ6"/>
<dbReference type="Pfam" id="PF01494">
    <property type="entry name" value="FAD_binding_3"/>
    <property type="match status" value="1"/>
</dbReference>
<sequence length="410" mass="42544">MVDIVASQEIIAAFPLCESDVSTGYRSPVGQGFVIVGAGIAGLTGAVALQRDGHRVVALEARSDTSPGAGISIWPNALAALDEIGLGAAVRAAGGRVTAGAMRWHDGSRLRAPAPQRLVKALGEPLVVVQRAALRDVLAGALTPGTLSYGANVSALVATAGGVRLTLGDHSVLEADAVIGADGTHSVVATHLNGSLPHRYAGYTAWRGVARYALDPDLAGETVAAGAVVGHVPLGDHLTYWFATEQTPEGGRRAQGELNYVRQKFAHWAQPVPDILAATDPAEVLRNDLYDRAPARQWARGPIVVIGDAAHPMRPHLGQGGCQAIEDAVVLAHLVRRAADPAAAFADFAAARRRRTTALVREAALVGTVLNLRPPAVSAALTRASVLIPDAVLLRHLASMAAGTAFRLPD</sequence>
<dbReference type="SUPFAM" id="SSF51905">
    <property type="entry name" value="FAD/NAD(P)-binding domain"/>
    <property type="match status" value="1"/>
</dbReference>
<proteinExistence type="predicted"/>
<dbReference type="InterPro" id="IPR002938">
    <property type="entry name" value="FAD-bd"/>
</dbReference>
<dbReference type="InterPro" id="IPR036188">
    <property type="entry name" value="FAD/NAD-bd_sf"/>
</dbReference>
<evidence type="ECO:0000313" key="7">
    <source>
        <dbReference type="Proteomes" id="UP000254978"/>
    </source>
</evidence>
<evidence type="ECO:0000256" key="2">
    <source>
        <dbReference type="ARBA" id="ARBA00022630"/>
    </source>
</evidence>
<dbReference type="EC" id="1.14.13.114" evidence="6"/>
<gene>
    <name evidence="6" type="ORF">NCTC10821_04942</name>
</gene>
<evidence type="ECO:0000259" key="5">
    <source>
        <dbReference type="Pfam" id="PF01494"/>
    </source>
</evidence>
<dbReference type="GO" id="GO:0043731">
    <property type="term" value="F:6-hydroxynicotinate 3-monooxygenase activity"/>
    <property type="evidence" value="ECO:0007669"/>
    <property type="project" value="UniProtKB-EC"/>
</dbReference>
<evidence type="ECO:0000256" key="1">
    <source>
        <dbReference type="ARBA" id="ARBA00001974"/>
    </source>
</evidence>
<dbReference type="Gene3D" id="3.50.50.60">
    <property type="entry name" value="FAD/NAD(P)-binding domain"/>
    <property type="match status" value="1"/>
</dbReference>
<name>A0A378TKQ6_9MYCO</name>
<dbReference type="EMBL" id="UGQT01000001">
    <property type="protein sequence ID" value="STZ61388.1"/>
    <property type="molecule type" value="Genomic_DNA"/>
</dbReference>
<dbReference type="PANTHER" id="PTHR46496:SF1">
    <property type="entry name" value="ZEAXANTHIN EPOXIDASE, CHLOROPLASTIC"/>
    <property type="match status" value="1"/>
</dbReference>
<reference evidence="6 7" key="1">
    <citation type="submission" date="2018-06" db="EMBL/GenBank/DDBJ databases">
        <authorList>
            <consortium name="Pathogen Informatics"/>
            <person name="Doyle S."/>
        </authorList>
    </citation>
    <scope>NUCLEOTIDE SEQUENCE [LARGE SCALE GENOMIC DNA]</scope>
    <source>
        <strain evidence="6 7">NCTC10821</strain>
    </source>
</reference>
<keyword evidence="7" id="KW-1185">Reference proteome</keyword>
<keyword evidence="4 6" id="KW-0560">Oxidoreductase</keyword>
<organism evidence="6 7">
    <name type="scientific">Mycolicibacterium tokaiense</name>
    <dbReference type="NCBI Taxonomy" id="39695"/>
    <lineage>
        <taxon>Bacteria</taxon>
        <taxon>Bacillati</taxon>
        <taxon>Actinomycetota</taxon>
        <taxon>Actinomycetes</taxon>
        <taxon>Mycobacteriales</taxon>
        <taxon>Mycobacteriaceae</taxon>
        <taxon>Mycolicibacterium</taxon>
    </lineage>
</organism>